<geneLocation type="plasmid" evidence="13 14">
    <name>pSkuCCBAU71714a</name>
</geneLocation>
<evidence type="ECO:0000256" key="9">
    <source>
        <dbReference type="ARBA" id="ARBA00048988"/>
    </source>
</evidence>
<dbReference type="PANTHER" id="PTHR11070">
    <property type="entry name" value="UVRD / RECB / PCRA DNA HELICASE FAMILY MEMBER"/>
    <property type="match status" value="1"/>
</dbReference>
<dbReference type="PROSITE" id="PS51198">
    <property type="entry name" value="UVRD_HELICASE_ATP_BIND"/>
    <property type="match status" value="1"/>
</dbReference>
<evidence type="ECO:0000256" key="1">
    <source>
        <dbReference type="ARBA" id="ARBA00022741"/>
    </source>
</evidence>
<evidence type="ECO:0000256" key="7">
    <source>
        <dbReference type="ARBA" id="ARBA00034808"/>
    </source>
</evidence>
<feature type="domain" description="UvrD-like helicase ATP-binding" evidence="11">
    <location>
        <begin position="13"/>
        <end position="233"/>
    </location>
</feature>
<dbReference type="InterPro" id="IPR000212">
    <property type="entry name" value="DNA_helicase_UvrD/REP"/>
</dbReference>
<dbReference type="PROSITE" id="PS00018">
    <property type="entry name" value="EF_HAND_1"/>
    <property type="match status" value="1"/>
</dbReference>
<dbReference type="InterPro" id="IPR014016">
    <property type="entry name" value="UvrD-like_ATP-bd"/>
</dbReference>
<dbReference type="PANTHER" id="PTHR11070:SF2">
    <property type="entry name" value="ATP-DEPENDENT DNA HELICASE SRS2"/>
    <property type="match status" value="1"/>
</dbReference>
<name>A0ABY8TH96_9HYPH</name>
<keyword evidence="14" id="KW-1185">Reference proteome</keyword>
<dbReference type="Gene3D" id="3.40.50.300">
    <property type="entry name" value="P-loop containing nucleotide triphosphate hydrolases"/>
    <property type="match status" value="2"/>
</dbReference>
<keyword evidence="2 10" id="KW-0378">Hydrolase</keyword>
<reference evidence="13 14" key="1">
    <citation type="submission" date="2023-03" db="EMBL/GenBank/DDBJ databases">
        <authorList>
            <person name="Menendez E."/>
            <person name="Kaur S."/>
            <person name="Flores-Felix J.D."/>
            <person name="diCenzo G.C."/>
            <person name="Peix A."/>
            <person name="Velazquez E."/>
        </authorList>
    </citation>
    <scope>NUCLEOTIDE SEQUENCE [LARGE SCALE GENOMIC DNA]</scope>
    <source>
        <strain evidence="13 14">CCBAU 71714</strain>
        <plasmid evidence="13 14">pSkuCCBAU71714a</plasmid>
    </source>
</reference>
<organism evidence="13 14">
    <name type="scientific">Sinorhizobium kummerowiae</name>
    <dbReference type="NCBI Taxonomy" id="158892"/>
    <lineage>
        <taxon>Bacteria</taxon>
        <taxon>Pseudomonadati</taxon>
        <taxon>Pseudomonadota</taxon>
        <taxon>Alphaproteobacteria</taxon>
        <taxon>Hyphomicrobiales</taxon>
        <taxon>Rhizobiaceae</taxon>
        <taxon>Sinorhizobium/Ensifer group</taxon>
        <taxon>Sinorhizobium</taxon>
    </lineage>
</organism>
<evidence type="ECO:0000259" key="12">
    <source>
        <dbReference type="PROSITE" id="PS51217"/>
    </source>
</evidence>
<dbReference type="GO" id="GO:0004386">
    <property type="term" value="F:helicase activity"/>
    <property type="evidence" value="ECO:0007669"/>
    <property type="project" value="UniProtKB-KW"/>
</dbReference>
<keyword evidence="4 10" id="KW-0067">ATP-binding</keyword>
<evidence type="ECO:0000256" key="10">
    <source>
        <dbReference type="PROSITE-ProRule" id="PRU00560"/>
    </source>
</evidence>
<keyword evidence="3 10" id="KW-0347">Helicase</keyword>
<accession>A0ABY8TH96</accession>
<dbReference type="Gene3D" id="1.10.486.10">
    <property type="entry name" value="PCRA, domain 4"/>
    <property type="match status" value="1"/>
</dbReference>
<evidence type="ECO:0000256" key="2">
    <source>
        <dbReference type="ARBA" id="ARBA00022801"/>
    </source>
</evidence>
<evidence type="ECO:0000313" key="14">
    <source>
        <dbReference type="Proteomes" id="UP001233264"/>
    </source>
</evidence>
<evidence type="ECO:0000259" key="11">
    <source>
        <dbReference type="PROSITE" id="PS51198"/>
    </source>
</evidence>
<dbReference type="InterPro" id="IPR027417">
    <property type="entry name" value="P-loop_NTPase"/>
</dbReference>
<keyword evidence="5" id="KW-0413">Isomerase</keyword>
<keyword evidence="13" id="KW-0614">Plasmid</keyword>
<dbReference type="PROSITE" id="PS51217">
    <property type="entry name" value="UVRD_HELICASE_CTER"/>
    <property type="match status" value="1"/>
</dbReference>
<comment type="catalytic activity">
    <reaction evidence="6">
        <text>Couples ATP hydrolysis with the unwinding of duplex DNA by translocating in the 3'-5' direction.</text>
        <dbReference type="EC" id="5.6.2.4"/>
    </reaction>
</comment>
<protein>
    <recommendedName>
        <fullName evidence="7">DNA 3'-5' helicase</fullName>
        <ecNumber evidence="7">5.6.2.4</ecNumber>
    </recommendedName>
    <alternativeName>
        <fullName evidence="8">DNA 3'-5' helicase II</fullName>
    </alternativeName>
</protein>
<gene>
    <name evidence="13" type="ORF">PZL22_005551</name>
</gene>
<evidence type="ECO:0000256" key="3">
    <source>
        <dbReference type="ARBA" id="ARBA00022806"/>
    </source>
</evidence>
<dbReference type="CDD" id="cd17932">
    <property type="entry name" value="DEXQc_UvrD"/>
    <property type="match status" value="1"/>
</dbReference>
<evidence type="ECO:0000256" key="8">
    <source>
        <dbReference type="ARBA" id="ARBA00034923"/>
    </source>
</evidence>
<dbReference type="InterPro" id="IPR014017">
    <property type="entry name" value="DNA_helicase_UvrD-like_C"/>
</dbReference>
<dbReference type="Pfam" id="PF13361">
    <property type="entry name" value="UvrD_C"/>
    <property type="match status" value="2"/>
</dbReference>
<evidence type="ECO:0000256" key="5">
    <source>
        <dbReference type="ARBA" id="ARBA00023235"/>
    </source>
</evidence>
<feature type="binding site" evidence="10">
    <location>
        <begin position="34"/>
        <end position="41"/>
    </location>
    <ligand>
        <name>ATP</name>
        <dbReference type="ChEBI" id="CHEBI:30616"/>
    </ligand>
</feature>
<dbReference type="InterPro" id="IPR018247">
    <property type="entry name" value="EF_Hand_1_Ca_BS"/>
</dbReference>
<comment type="catalytic activity">
    <reaction evidence="9">
        <text>ATP + H2O = ADP + phosphate + H(+)</text>
        <dbReference type="Rhea" id="RHEA:13065"/>
        <dbReference type="ChEBI" id="CHEBI:15377"/>
        <dbReference type="ChEBI" id="CHEBI:15378"/>
        <dbReference type="ChEBI" id="CHEBI:30616"/>
        <dbReference type="ChEBI" id="CHEBI:43474"/>
        <dbReference type="ChEBI" id="CHEBI:456216"/>
        <dbReference type="EC" id="5.6.2.4"/>
    </reaction>
</comment>
<dbReference type="RefSeq" id="WP_127701559.1">
    <property type="nucleotide sequence ID" value="NZ_CP120366.1"/>
</dbReference>
<proteinExistence type="predicted"/>
<evidence type="ECO:0000256" key="6">
    <source>
        <dbReference type="ARBA" id="ARBA00034617"/>
    </source>
</evidence>
<dbReference type="EMBL" id="CP120366">
    <property type="protein sequence ID" value="WHS96615.1"/>
    <property type="molecule type" value="Genomic_DNA"/>
</dbReference>
<dbReference type="Pfam" id="PF00580">
    <property type="entry name" value="UvrD-helicase"/>
    <property type="match status" value="2"/>
</dbReference>
<evidence type="ECO:0000256" key="4">
    <source>
        <dbReference type="ARBA" id="ARBA00022840"/>
    </source>
</evidence>
<feature type="domain" description="UvrD-like helicase C-terminal" evidence="12">
    <location>
        <begin position="234"/>
        <end position="480"/>
    </location>
</feature>
<dbReference type="SUPFAM" id="SSF52540">
    <property type="entry name" value="P-loop containing nucleoside triphosphate hydrolases"/>
    <property type="match status" value="1"/>
</dbReference>
<keyword evidence="1 10" id="KW-0547">Nucleotide-binding</keyword>
<dbReference type="Proteomes" id="UP001233264">
    <property type="component" value="Plasmid pSkuCCBAU71714a"/>
</dbReference>
<dbReference type="EC" id="5.6.2.4" evidence="7"/>
<sequence>MIHEDRWEPAGDLALEPNALIAAKTTDQHLALTAGPGAGKTEVLAQRADFLLRTGTCRYPSRILAIAFKVDASQNLKNRVRQRCGPELASRFDSYTFHGFAKRVIDRFRTALVGVDQLDENYSVAERRVQGQSITFLDMVPLATTIVQTSNFAKNAIRYSYSHVFLDEFQDCTGEQYEFIKTCFQGTAVKLTAVGDTRQRIMGWAGALEGIFDQYAGEFGAVPLNLYQNFRSKPRLRRMQNAMVRRMDSKAALDDAAIPGDEGVIGFIHGEDASQEADLIAASVKSRIDDDGVPPSEIAILVSRDQQYVCQRLRLALQAAGIPFREEDEIHVFANEPIAKVVTDLLLVAGTTASPEAHKRLLDTLVYSQPMEEEQEYRARSRWTRFVTEVRSAIAQGTIANGDKAGVRKIIDDLFNVVGRDAIVAMSSDYAQGNRLDELVTESVERLHELLKDGNDIGTALSAFSADRAVRVMSIHKSKGLEFDTVYVLGVEAQTFWGDPAEERSAFFVAISRAKERLILTMASVRERPDSWPRYRWDTDRTGHVEFLEYALQYQ</sequence>
<evidence type="ECO:0000313" key="13">
    <source>
        <dbReference type="EMBL" id="WHS96615.1"/>
    </source>
</evidence>